<feature type="compositionally biased region" description="Polar residues" evidence="1">
    <location>
        <begin position="301"/>
        <end position="312"/>
    </location>
</feature>
<dbReference type="InParanoid" id="K3X423"/>
<accession>K3X423</accession>
<protein>
    <submittedName>
        <fullName evidence="2">Uncharacterized protein</fullName>
    </submittedName>
</protein>
<evidence type="ECO:0000256" key="1">
    <source>
        <dbReference type="SAM" id="MobiDB-lite"/>
    </source>
</evidence>
<dbReference type="EMBL" id="GL376621">
    <property type="status" value="NOT_ANNOTATED_CDS"/>
    <property type="molecule type" value="Genomic_DNA"/>
</dbReference>
<name>K3X423_GLOUD</name>
<dbReference type="VEuPathDB" id="FungiDB:PYU1_G011946"/>
<evidence type="ECO:0000313" key="2">
    <source>
        <dbReference type="EnsemblProtists" id="PYU1_T011972"/>
    </source>
</evidence>
<reference evidence="3" key="2">
    <citation type="submission" date="2010-04" db="EMBL/GenBank/DDBJ databases">
        <authorList>
            <person name="Buell R."/>
            <person name="Hamilton J."/>
            <person name="Hostetler J."/>
        </authorList>
    </citation>
    <scope>NUCLEOTIDE SEQUENCE [LARGE SCALE GENOMIC DNA]</scope>
    <source>
        <strain evidence="3">DAOM:BR144</strain>
    </source>
</reference>
<feature type="compositionally biased region" description="Acidic residues" evidence="1">
    <location>
        <begin position="254"/>
        <end position="270"/>
    </location>
</feature>
<proteinExistence type="predicted"/>
<evidence type="ECO:0000313" key="3">
    <source>
        <dbReference type="Proteomes" id="UP000019132"/>
    </source>
</evidence>
<dbReference type="HOGENOM" id="CLU_759691_0_0_1"/>
<dbReference type="Proteomes" id="UP000019132">
    <property type="component" value="Unassembled WGS sequence"/>
</dbReference>
<keyword evidence="3" id="KW-1185">Reference proteome</keyword>
<dbReference type="OMA" id="TAIMSSH"/>
<dbReference type="eggNOG" id="ENOG502QSCM">
    <property type="taxonomic scope" value="Eukaryota"/>
</dbReference>
<reference evidence="3" key="1">
    <citation type="journal article" date="2010" name="Genome Biol.">
        <title>Genome sequence of the necrotrophic plant pathogen Pythium ultimum reveals original pathogenicity mechanisms and effector repertoire.</title>
        <authorList>
            <person name="Levesque C.A."/>
            <person name="Brouwer H."/>
            <person name="Cano L."/>
            <person name="Hamilton J.P."/>
            <person name="Holt C."/>
            <person name="Huitema E."/>
            <person name="Raffaele S."/>
            <person name="Robideau G.P."/>
            <person name="Thines M."/>
            <person name="Win J."/>
            <person name="Zerillo M.M."/>
            <person name="Beakes G.W."/>
            <person name="Boore J.L."/>
            <person name="Busam D."/>
            <person name="Dumas B."/>
            <person name="Ferriera S."/>
            <person name="Fuerstenberg S.I."/>
            <person name="Gachon C.M."/>
            <person name="Gaulin E."/>
            <person name="Govers F."/>
            <person name="Grenville-Briggs L."/>
            <person name="Horner N."/>
            <person name="Hostetler J."/>
            <person name="Jiang R.H."/>
            <person name="Johnson J."/>
            <person name="Krajaejun T."/>
            <person name="Lin H."/>
            <person name="Meijer H.J."/>
            <person name="Moore B."/>
            <person name="Morris P."/>
            <person name="Phuntmart V."/>
            <person name="Puiu D."/>
            <person name="Shetty J."/>
            <person name="Stajich J.E."/>
            <person name="Tripathy S."/>
            <person name="Wawra S."/>
            <person name="van West P."/>
            <person name="Whitty B.R."/>
            <person name="Coutinho P.M."/>
            <person name="Henrissat B."/>
            <person name="Martin F."/>
            <person name="Thomas P.D."/>
            <person name="Tyler B.M."/>
            <person name="De Vries R.P."/>
            <person name="Kamoun S."/>
            <person name="Yandell M."/>
            <person name="Tisserat N."/>
            <person name="Buell C.R."/>
        </authorList>
    </citation>
    <scope>NUCLEOTIDE SEQUENCE</scope>
    <source>
        <strain evidence="3">DAOM:BR144</strain>
    </source>
</reference>
<sequence>MEPLAPRPPLSREDSQRIQFHCSIRLWRLEVRFLAQKLLSLGRSYEVRYRLPPVDSASSSELPLADFGFQVMSLMDSHVLQVKSVNAPRIAQQIVPERSFVGIGIPRPEEIRAIHVEDYLVGMNTQDFLVVPVPLPQLRKQMQNLRATQRAEKELVLRFVRFDRFVQVDQQRTHGYVLDVLKHIETKHAELAKTYAALLDKNRMIVTRELTREKKLLAYVRIIAVETRKTIMEDERFQFAFNFQQWYAAINEVQDEDDSSSDESEDEEMQEEQHNFEYDEIEISDDDDEEDGRMQEQQQQHSENLDVQQQNRPVRKQLNRLHGIVSDPLRLRNVSSRYRSSHVPCNNSPLQNQFRKNRVLRATLT</sequence>
<feature type="region of interest" description="Disordered" evidence="1">
    <location>
        <begin position="254"/>
        <end position="312"/>
    </location>
</feature>
<reference evidence="2" key="3">
    <citation type="submission" date="2015-02" db="UniProtKB">
        <authorList>
            <consortium name="EnsemblProtists"/>
        </authorList>
    </citation>
    <scope>IDENTIFICATION</scope>
    <source>
        <strain evidence="2">DAOM BR144</strain>
    </source>
</reference>
<dbReference type="EnsemblProtists" id="PYU1_T011972">
    <property type="protein sequence ID" value="PYU1_T011972"/>
    <property type="gene ID" value="PYU1_G011946"/>
</dbReference>
<organism evidence="2 3">
    <name type="scientific">Globisporangium ultimum (strain ATCC 200006 / CBS 805.95 / DAOM BR144)</name>
    <name type="common">Pythium ultimum</name>
    <dbReference type="NCBI Taxonomy" id="431595"/>
    <lineage>
        <taxon>Eukaryota</taxon>
        <taxon>Sar</taxon>
        <taxon>Stramenopiles</taxon>
        <taxon>Oomycota</taxon>
        <taxon>Peronosporomycetes</taxon>
        <taxon>Pythiales</taxon>
        <taxon>Pythiaceae</taxon>
        <taxon>Globisporangium</taxon>
    </lineage>
</organism>
<feature type="compositionally biased region" description="Acidic residues" evidence="1">
    <location>
        <begin position="278"/>
        <end position="291"/>
    </location>
</feature>
<dbReference type="AlphaFoldDB" id="K3X423"/>